<evidence type="ECO:0000313" key="6">
    <source>
        <dbReference type="EMBL" id="RZU75448.1"/>
    </source>
</evidence>
<dbReference type="Proteomes" id="UP000294114">
    <property type="component" value="Unassembled WGS sequence"/>
</dbReference>
<keyword evidence="6" id="KW-0808">Transferase</keyword>
<dbReference type="GO" id="GO:0016020">
    <property type="term" value="C:membrane"/>
    <property type="evidence" value="ECO:0007669"/>
    <property type="project" value="UniProtKB-SubCell"/>
</dbReference>
<dbReference type="EMBL" id="SHLD01000001">
    <property type="protein sequence ID" value="RZU75448.1"/>
    <property type="molecule type" value="Genomic_DNA"/>
</dbReference>
<feature type="transmembrane region" description="Helical" evidence="5">
    <location>
        <begin position="70"/>
        <end position="87"/>
    </location>
</feature>
<evidence type="ECO:0000313" key="7">
    <source>
        <dbReference type="Proteomes" id="UP000294114"/>
    </source>
</evidence>
<organism evidence="6 7">
    <name type="scientific">Micromonospora kangleipakensis</name>
    <dbReference type="NCBI Taxonomy" id="1077942"/>
    <lineage>
        <taxon>Bacteria</taxon>
        <taxon>Bacillati</taxon>
        <taxon>Actinomycetota</taxon>
        <taxon>Actinomycetes</taxon>
        <taxon>Micromonosporales</taxon>
        <taxon>Micromonosporaceae</taxon>
        <taxon>Micromonospora</taxon>
    </lineage>
</organism>
<keyword evidence="4 5" id="KW-0472">Membrane</keyword>
<dbReference type="InterPro" id="IPR052527">
    <property type="entry name" value="Metal_cation-efflux_comp"/>
</dbReference>
<sequence length="218" mass="23897">MWGGFLWAALRLYTATWFGDTRGVPVPYEEVSHLARIVFFVSVGAFSAGELSQALRVRRGATRVSVRAEIVFRAMFFSAILLLPVGRPVAPSAVIAGGVWLFALGVVIGWLGLLLRWWSFASLGNYFTVVVKTSEDQPVVERGPYRVLRHPSYTGLLLAIAGGGLMLGNWVSAVGAAGLVLIALIYRLRIEERALSAALGDRYREFAAGRARLIPYVW</sequence>
<evidence type="ECO:0000256" key="1">
    <source>
        <dbReference type="ARBA" id="ARBA00004141"/>
    </source>
</evidence>
<evidence type="ECO:0000256" key="4">
    <source>
        <dbReference type="ARBA" id="ARBA00023136"/>
    </source>
</evidence>
<keyword evidence="3 5" id="KW-1133">Transmembrane helix</keyword>
<evidence type="ECO:0000256" key="3">
    <source>
        <dbReference type="ARBA" id="ARBA00022989"/>
    </source>
</evidence>
<feature type="transmembrane region" description="Helical" evidence="5">
    <location>
        <begin position="156"/>
        <end position="186"/>
    </location>
</feature>
<dbReference type="Pfam" id="PF04140">
    <property type="entry name" value="ICMT"/>
    <property type="match status" value="1"/>
</dbReference>
<evidence type="ECO:0000256" key="5">
    <source>
        <dbReference type="SAM" id="Phobius"/>
    </source>
</evidence>
<accession>A0A4Q8BCS5</accession>
<dbReference type="PANTHER" id="PTHR43847:SF1">
    <property type="entry name" value="BLL3993 PROTEIN"/>
    <property type="match status" value="1"/>
</dbReference>
<dbReference type="GO" id="GO:0004671">
    <property type="term" value="F:protein C-terminal S-isoprenylcysteine carboxyl O-methyltransferase activity"/>
    <property type="evidence" value="ECO:0007669"/>
    <property type="project" value="InterPro"/>
</dbReference>
<protein>
    <submittedName>
        <fullName evidence="6">Protein-S-isoprenylcysteine O-methyltransferase Ste14</fullName>
    </submittedName>
</protein>
<dbReference type="Gene3D" id="1.20.120.1630">
    <property type="match status" value="1"/>
</dbReference>
<keyword evidence="2 5" id="KW-0812">Transmembrane</keyword>
<comment type="caution">
    <text evidence="6">The sequence shown here is derived from an EMBL/GenBank/DDBJ whole genome shotgun (WGS) entry which is preliminary data.</text>
</comment>
<gene>
    <name evidence="6" type="ORF">EV384_3990</name>
</gene>
<keyword evidence="7" id="KW-1185">Reference proteome</keyword>
<feature type="transmembrane region" description="Helical" evidence="5">
    <location>
        <begin position="31"/>
        <end position="49"/>
    </location>
</feature>
<proteinExistence type="predicted"/>
<comment type="subcellular location">
    <subcellularLocation>
        <location evidence="1">Membrane</location>
        <topology evidence="1">Multi-pass membrane protein</topology>
    </subcellularLocation>
</comment>
<dbReference type="InterPro" id="IPR007269">
    <property type="entry name" value="ICMT_MeTrfase"/>
</dbReference>
<evidence type="ECO:0000256" key="2">
    <source>
        <dbReference type="ARBA" id="ARBA00022692"/>
    </source>
</evidence>
<feature type="transmembrane region" description="Helical" evidence="5">
    <location>
        <begin position="93"/>
        <end position="115"/>
    </location>
</feature>
<dbReference type="GO" id="GO:0032259">
    <property type="term" value="P:methylation"/>
    <property type="evidence" value="ECO:0007669"/>
    <property type="project" value="UniProtKB-KW"/>
</dbReference>
<dbReference type="AlphaFoldDB" id="A0A4Q8BCS5"/>
<dbReference type="PANTHER" id="PTHR43847">
    <property type="entry name" value="BLL3993 PROTEIN"/>
    <property type="match status" value="1"/>
</dbReference>
<name>A0A4Q8BCS5_9ACTN</name>
<reference evidence="6 7" key="1">
    <citation type="submission" date="2019-02" db="EMBL/GenBank/DDBJ databases">
        <title>Sequencing the genomes of 1000 actinobacteria strains.</title>
        <authorList>
            <person name="Klenk H.-P."/>
        </authorList>
    </citation>
    <scope>NUCLEOTIDE SEQUENCE [LARGE SCALE GENOMIC DNA]</scope>
    <source>
        <strain evidence="6 7">DSM 45612</strain>
    </source>
</reference>
<keyword evidence="6" id="KW-0489">Methyltransferase</keyword>